<proteinExistence type="predicted"/>
<name>A0A5M9K748_MONFR</name>
<dbReference type="VEuPathDB" id="FungiDB:MFRU_009g01880"/>
<feature type="region of interest" description="Disordered" evidence="1">
    <location>
        <begin position="1"/>
        <end position="26"/>
    </location>
</feature>
<sequence>MGGKPRNFGMKEHRPSPLKQEVSQRPISMQSPSMGLVRDPMFWKRFSTAVHMSEVDLKEIESGFASERLEKRKDSYGEGEDWLDQQYKERRRCRLICMWSCILQEGSIFRTERRVWKDGWTSRGRKVKPLRNNFLRYFTKFYDNDNGLELYMGWFEIRFDRFDYSDNELHGADVYHELR</sequence>
<keyword evidence="3" id="KW-1185">Reference proteome</keyword>
<evidence type="ECO:0000256" key="1">
    <source>
        <dbReference type="SAM" id="MobiDB-lite"/>
    </source>
</evidence>
<dbReference type="AlphaFoldDB" id="A0A5M9K748"/>
<protein>
    <submittedName>
        <fullName evidence="2">Uncharacterized protein</fullName>
    </submittedName>
</protein>
<reference evidence="2 3" key="1">
    <citation type="submission" date="2019-06" db="EMBL/GenBank/DDBJ databases">
        <title>Genome Sequence of the Brown Rot Fungal Pathogen Monilinia fructicola.</title>
        <authorList>
            <person name="De Miccolis Angelini R.M."/>
            <person name="Landi L."/>
            <person name="Abate D."/>
            <person name="Pollastro S."/>
            <person name="Romanazzi G."/>
            <person name="Faretra F."/>
        </authorList>
    </citation>
    <scope>NUCLEOTIDE SEQUENCE [LARGE SCALE GENOMIC DNA]</scope>
    <source>
        <strain evidence="2 3">Mfrc123</strain>
    </source>
</reference>
<organism evidence="2 3">
    <name type="scientific">Monilinia fructicola</name>
    <name type="common">Brown rot fungus</name>
    <name type="synonym">Ciboria fructicola</name>
    <dbReference type="NCBI Taxonomy" id="38448"/>
    <lineage>
        <taxon>Eukaryota</taxon>
        <taxon>Fungi</taxon>
        <taxon>Dikarya</taxon>
        <taxon>Ascomycota</taxon>
        <taxon>Pezizomycotina</taxon>
        <taxon>Leotiomycetes</taxon>
        <taxon>Helotiales</taxon>
        <taxon>Sclerotiniaceae</taxon>
        <taxon>Monilinia</taxon>
    </lineage>
</organism>
<accession>A0A5M9K748</accession>
<comment type="caution">
    <text evidence="2">The sequence shown here is derived from an EMBL/GenBank/DDBJ whole genome shotgun (WGS) entry which is preliminary data.</text>
</comment>
<evidence type="ECO:0000313" key="2">
    <source>
        <dbReference type="EMBL" id="KAA8576289.1"/>
    </source>
</evidence>
<dbReference type="Proteomes" id="UP000322873">
    <property type="component" value="Unassembled WGS sequence"/>
</dbReference>
<dbReference type="EMBL" id="VICG01000001">
    <property type="protein sequence ID" value="KAA8576289.1"/>
    <property type="molecule type" value="Genomic_DNA"/>
</dbReference>
<evidence type="ECO:0000313" key="3">
    <source>
        <dbReference type="Proteomes" id="UP000322873"/>
    </source>
</evidence>
<gene>
    <name evidence="2" type="ORF">EYC84_006430</name>
</gene>